<dbReference type="InterPro" id="IPR052111">
    <property type="entry name" value="Spermatogenesis_Ciliary_MAP"/>
</dbReference>
<dbReference type="PANTHER" id="PTHR12509">
    <property type="entry name" value="SPERMATOGENESIS-ASSOCIATED 4-RELATED"/>
    <property type="match status" value="1"/>
</dbReference>
<dbReference type="InterPro" id="IPR001715">
    <property type="entry name" value="CH_dom"/>
</dbReference>
<dbReference type="PROSITE" id="PS50021">
    <property type="entry name" value="CH"/>
    <property type="match status" value="1"/>
</dbReference>
<feature type="region of interest" description="Disordered" evidence="1">
    <location>
        <begin position="1"/>
        <end position="32"/>
    </location>
</feature>
<dbReference type="InterPro" id="IPR010441">
    <property type="entry name" value="CH_2"/>
</dbReference>
<feature type="region of interest" description="Disordered" evidence="1">
    <location>
        <begin position="174"/>
        <end position="201"/>
    </location>
</feature>
<feature type="region of interest" description="Disordered" evidence="1">
    <location>
        <begin position="322"/>
        <end position="349"/>
    </location>
</feature>
<evidence type="ECO:0000256" key="1">
    <source>
        <dbReference type="SAM" id="MobiDB-lite"/>
    </source>
</evidence>
<dbReference type="Proteomes" id="UP001164746">
    <property type="component" value="Chromosome 12"/>
</dbReference>
<dbReference type="SUPFAM" id="SSF47576">
    <property type="entry name" value="Calponin-homology domain, CH-domain"/>
    <property type="match status" value="1"/>
</dbReference>
<dbReference type="Pfam" id="PF06294">
    <property type="entry name" value="CH_2"/>
    <property type="match status" value="1"/>
</dbReference>
<feature type="compositionally biased region" description="Polar residues" evidence="1">
    <location>
        <begin position="322"/>
        <end position="331"/>
    </location>
</feature>
<evidence type="ECO:0000259" key="2">
    <source>
        <dbReference type="PROSITE" id="PS50021"/>
    </source>
</evidence>
<dbReference type="EMBL" id="CP111023">
    <property type="protein sequence ID" value="WAR21364.1"/>
    <property type="molecule type" value="Genomic_DNA"/>
</dbReference>
<protein>
    <submittedName>
        <fullName evidence="3">SPEF1-like protein</fullName>
    </submittedName>
</protein>
<organism evidence="3 4">
    <name type="scientific">Mya arenaria</name>
    <name type="common">Soft-shell clam</name>
    <dbReference type="NCBI Taxonomy" id="6604"/>
    <lineage>
        <taxon>Eukaryota</taxon>
        <taxon>Metazoa</taxon>
        <taxon>Spiralia</taxon>
        <taxon>Lophotrochozoa</taxon>
        <taxon>Mollusca</taxon>
        <taxon>Bivalvia</taxon>
        <taxon>Autobranchia</taxon>
        <taxon>Heteroconchia</taxon>
        <taxon>Euheterodonta</taxon>
        <taxon>Imparidentia</taxon>
        <taxon>Neoheterodontei</taxon>
        <taxon>Myida</taxon>
        <taxon>Myoidea</taxon>
        <taxon>Myidae</taxon>
        <taxon>Mya</taxon>
    </lineage>
</organism>
<feature type="domain" description="Calponin-homology (CH)" evidence="2">
    <location>
        <begin position="35"/>
        <end position="142"/>
    </location>
</feature>
<proteinExistence type="predicted"/>
<sequence length="349" mass="40236">MASRTKGGKGAKGHDHHNHQAQSDVPEKMEQPLDEQELESLYAWVDSIPLSRPKRNIARDFSDGVQVAEIAHFFFPSYVEMHNYTPANNTGGKLANWNVLNKKVFGKMNFELADDVINDLVCCKQGMIEKVLLMLQVKIKRAQYARQHQSDKPEADQHTSNYGHTITQHYLNNRGWSSGLQDQKPKPKKTGPAVIPKKRPGPIVESDSVPRYVVEEKEQEVLSRDETIQHFPPRHRIKGHLGDVDIVPRIMLEEREQELLAKDEMVKILNAKISRLEHLLHLKDMRIDDLQNRMLQNKVQKLEQLLTLKDMRISELTEKQYINSTSSNGPSNYGKHRNYNNPHQYGGYR</sequence>
<name>A0ABY7FKG0_MYAAR</name>
<dbReference type="Gene3D" id="1.10.418.10">
    <property type="entry name" value="Calponin-like domain"/>
    <property type="match status" value="1"/>
</dbReference>
<dbReference type="InterPro" id="IPR036872">
    <property type="entry name" value="CH_dom_sf"/>
</dbReference>
<accession>A0ABY7FKG0</accession>
<keyword evidence="4" id="KW-1185">Reference proteome</keyword>
<evidence type="ECO:0000313" key="3">
    <source>
        <dbReference type="EMBL" id="WAR21364.1"/>
    </source>
</evidence>
<feature type="compositionally biased region" description="Basic residues" evidence="1">
    <location>
        <begin position="1"/>
        <end position="19"/>
    </location>
</feature>
<reference evidence="3" key="1">
    <citation type="submission" date="2022-11" db="EMBL/GenBank/DDBJ databases">
        <title>Centuries of genome instability and evolution in soft-shell clam transmissible cancer (bioRxiv).</title>
        <authorList>
            <person name="Hart S.F.M."/>
            <person name="Yonemitsu M.A."/>
            <person name="Giersch R.M."/>
            <person name="Beal B.F."/>
            <person name="Arriagada G."/>
            <person name="Davis B.W."/>
            <person name="Ostrander E.A."/>
            <person name="Goff S.P."/>
            <person name="Metzger M.J."/>
        </authorList>
    </citation>
    <scope>NUCLEOTIDE SEQUENCE</scope>
    <source>
        <strain evidence="3">MELC-2E11</strain>
        <tissue evidence="3">Siphon/mantle</tissue>
    </source>
</reference>
<evidence type="ECO:0000313" key="4">
    <source>
        <dbReference type="Proteomes" id="UP001164746"/>
    </source>
</evidence>
<gene>
    <name evidence="3" type="ORF">MAR_015338</name>
</gene>
<dbReference type="PANTHER" id="PTHR12509:SF9">
    <property type="entry name" value="SPERM FLAGELLAR PROTEIN 1 ISOFORM X1"/>
    <property type="match status" value="1"/>
</dbReference>